<dbReference type="PANTHER" id="PTHR43708:SF3">
    <property type="entry name" value="OXIDOREDUCTASE"/>
    <property type="match status" value="1"/>
</dbReference>
<evidence type="ECO:0000259" key="2">
    <source>
        <dbReference type="Pfam" id="PF22725"/>
    </source>
</evidence>
<dbReference type="EMBL" id="SMLW01000674">
    <property type="protein sequence ID" value="MTI28860.1"/>
    <property type="molecule type" value="Genomic_DNA"/>
</dbReference>
<comment type="caution">
    <text evidence="3">The sequence shown here is derived from an EMBL/GenBank/DDBJ whole genome shotgun (WGS) entry which is preliminary data.</text>
</comment>
<dbReference type="Pfam" id="PF01408">
    <property type="entry name" value="GFO_IDH_MocA"/>
    <property type="match status" value="1"/>
</dbReference>
<dbReference type="SUPFAM" id="SSF51735">
    <property type="entry name" value="NAD(P)-binding Rossmann-fold domains"/>
    <property type="match status" value="1"/>
</dbReference>
<feature type="domain" description="Gfo/Idh/MocA-like oxidoreductase N-terminal" evidence="1">
    <location>
        <begin position="2"/>
        <end position="129"/>
    </location>
</feature>
<dbReference type="InterPro" id="IPR055170">
    <property type="entry name" value="GFO_IDH_MocA-like_dom"/>
</dbReference>
<dbReference type="Gene3D" id="3.30.360.10">
    <property type="entry name" value="Dihydrodipicolinate Reductase, domain 2"/>
    <property type="match status" value="1"/>
</dbReference>
<dbReference type="InterPro" id="IPR000683">
    <property type="entry name" value="Gfo/Idh/MocA-like_OxRdtase_N"/>
</dbReference>
<name>A0ABW9S067_9BACT</name>
<evidence type="ECO:0000313" key="4">
    <source>
        <dbReference type="Proteomes" id="UP000798808"/>
    </source>
</evidence>
<gene>
    <name evidence="3" type="ORF">E1163_28125</name>
</gene>
<keyword evidence="4" id="KW-1185">Reference proteome</keyword>
<dbReference type="InterPro" id="IPR051317">
    <property type="entry name" value="Gfo/Idh/MocA_oxidoreduct"/>
</dbReference>
<accession>A0ABW9S067</accession>
<dbReference type="PANTHER" id="PTHR43708">
    <property type="entry name" value="CONSERVED EXPRESSED OXIDOREDUCTASE (EUROFUNG)"/>
    <property type="match status" value="1"/>
</dbReference>
<dbReference type="InterPro" id="IPR036291">
    <property type="entry name" value="NAD(P)-bd_dom_sf"/>
</dbReference>
<feature type="domain" description="GFO/IDH/MocA-like oxidoreductase" evidence="2">
    <location>
        <begin position="140"/>
        <end position="270"/>
    </location>
</feature>
<dbReference type="Pfam" id="PF22725">
    <property type="entry name" value="GFO_IDH_MocA_C3"/>
    <property type="match status" value="1"/>
</dbReference>
<dbReference type="RefSeq" id="WP_155176855.1">
    <property type="nucleotide sequence ID" value="NZ_BAAAFL010000053.1"/>
</dbReference>
<dbReference type="SUPFAM" id="SSF55347">
    <property type="entry name" value="Glyceraldehyde-3-phosphate dehydrogenase-like, C-terminal domain"/>
    <property type="match status" value="1"/>
</dbReference>
<dbReference type="Gene3D" id="3.40.50.720">
    <property type="entry name" value="NAD(P)-binding Rossmann-like Domain"/>
    <property type="match status" value="1"/>
</dbReference>
<sequence length="379" mass="41976">MGMVGGGADAFIGAVHRNAAALDQEIELVCGAFSSNPEKSKQTGQALYLDEQRVYDSWEQMIEKESRLPEGERMDFISIVTPNHLHFGPAKMALEHGFHVMSDKPLCFSLGEALELKELVDKTGLLFGLTHTYSGYPMVKEARNLIKQGRLGKIRKIYVEYPQGWLTDNIEKEGQKQASWRTDPSRSGKSGCMGDIGTHAAHLAEYVSGLAISNVCADLNKVVEGRELDDDGAVLLRFDNGASGVLIASQVAAGEENNLKLRVYGEKGGVEWNHTDANTLQLKWTDRPKEILRTGVNNEYLSEASRKNTRLPSGHPEGYLEAFANIYRNFAFAIRAVSAGEKPDLEIYDFPDVNDGVMGMAFIDKVVESTEKNNQWIKM</sequence>
<reference evidence="3 4" key="1">
    <citation type="submission" date="2019-02" db="EMBL/GenBank/DDBJ databases">
        <authorList>
            <person name="Goldberg S.R."/>
            <person name="Haltli B.A."/>
            <person name="Correa H."/>
            <person name="Russell K.G."/>
        </authorList>
    </citation>
    <scope>NUCLEOTIDE SEQUENCE [LARGE SCALE GENOMIC DNA]</scope>
    <source>
        <strain evidence="3 4">JCM 16186</strain>
    </source>
</reference>
<protein>
    <submittedName>
        <fullName evidence="3">Gfo/Idh/MocA family oxidoreductase</fullName>
    </submittedName>
</protein>
<evidence type="ECO:0000313" key="3">
    <source>
        <dbReference type="EMBL" id="MTI28860.1"/>
    </source>
</evidence>
<evidence type="ECO:0000259" key="1">
    <source>
        <dbReference type="Pfam" id="PF01408"/>
    </source>
</evidence>
<proteinExistence type="predicted"/>
<dbReference type="Proteomes" id="UP000798808">
    <property type="component" value="Unassembled WGS sequence"/>
</dbReference>
<organism evidence="3 4">
    <name type="scientific">Fulvivirga kasyanovii</name>
    <dbReference type="NCBI Taxonomy" id="396812"/>
    <lineage>
        <taxon>Bacteria</taxon>
        <taxon>Pseudomonadati</taxon>
        <taxon>Bacteroidota</taxon>
        <taxon>Cytophagia</taxon>
        <taxon>Cytophagales</taxon>
        <taxon>Fulvivirgaceae</taxon>
        <taxon>Fulvivirga</taxon>
    </lineage>
</organism>